<keyword evidence="7" id="KW-1185">Reference proteome</keyword>
<dbReference type="InterPro" id="IPR009057">
    <property type="entry name" value="Homeodomain-like_sf"/>
</dbReference>
<dbReference type="Proteomes" id="UP001364211">
    <property type="component" value="Unassembled WGS sequence"/>
</dbReference>
<dbReference type="PANTHER" id="PTHR30055">
    <property type="entry name" value="HTH-TYPE TRANSCRIPTIONAL REGULATOR RUTR"/>
    <property type="match status" value="1"/>
</dbReference>
<dbReference type="RefSeq" id="WP_340290290.1">
    <property type="nucleotide sequence ID" value="NZ_JBBJUP010000009.1"/>
</dbReference>
<keyword evidence="2 4" id="KW-0238">DNA-binding</keyword>
<protein>
    <submittedName>
        <fullName evidence="6">TetR/AcrR family transcriptional regulator</fullName>
    </submittedName>
</protein>
<evidence type="ECO:0000256" key="3">
    <source>
        <dbReference type="ARBA" id="ARBA00023163"/>
    </source>
</evidence>
<sequence>MPPPDAPTRSPRRMSPQARRAQLVSAALDLYGARSPEEVAVEDVTRAADVSRALFYRYFSGMEELHVAALGSVADELIDRVALPGDGALDDQLADALDVFLDVVGRHSRAYVALLRSGSVVSTGETDALVDGVRDHIVDLLCVRGGVPEPSALQLMTLRGWVALVEGSVLAWLEAGRVPDRSGLRDWLVAQLFAMLGVTVARDGDAQFSTTPSAFGTSR</sequence>
<organism evidence="6 7">
    <name type="scientific">Pseudonocardia spirodelae</name>
    <dbReference type="NCBI Taxonomy" id="3133431"/>
    <lineage>
        <taxon>Bacteria</taxon>
        <taxon>Bacillati</taxon>
        <taxon>Actinomycetota</taxon>
        <taxon>Actinomycetes</taxon>
        <taxon>Pseudonocardiales</taxon>
        <taxon>Pseudonocardiaceae</taxon>
        <taxon>Pseudonocardia</taxon>
    </lineage>
</organism>
<dbReference type="PROSITE" id="PS50977">
    <property type="entry name" value="HTH_TETR_2"/>
    <property type="match status" value="1"/>
</dbReference>
<evidence type="ECO:0000259" key="5">
    <source>
        <dbReference type="PROSITE" id="PS50977"/>
    </source>
</evidence>
<name>A0ABU8T7E7_9PSEU</name>
<feature type="domain" description="HTH tetR-type" evidence="5">
    <location>
        <begin position="17"/>
        <end position="77"/>
    </location>
</feature>
<dbReference type="SUPFAM" id="SSF46689">
    <property type="entry name" value="Homeodomain-like"/>
    <property type="match status" value="1"/>
</dbReference>
<evidence type="ECO:0000256" key="2">
    <source>
        <dbReference type="ARBA" id="ARBA00023125"/>
    </source>
</evidence>
<accession>A0ABU8T7E7</accession>
<proteinExistence type="predicted"/>
<dbReference type="Gene3D" id="1.10.357.10">
    <property type="entry name" value="Tetracycline Repressor, domain 2"/>
    <property type="match status" value="1"/>
</dbReference>
<gene>
    <name evidence="6" type="ORF">WJX68_13040</name>
</gene>
<keyword evidence="1" id="KW-0805">Transcription regulation</keyword>
<dbReference type="EMBL" id="JBBJUP010000009">
    <property type="protein sequence ID" value="MEJ8279863.1"/>
    <property type="molecule type" value="Genomic_DNA"/>
</dbReference>
<feature type="DNA-binding region" description="H-T-H motif" evidence="4">
    <location>
        <begin position="40"/>
        <end position="59"/>
    </location>
</feature>
<reference evidence="6 7" key="1">
    <citation type="submission" date="2024-03" db="EMBL/GenBank/DDBJ databases">
        <title>Draft genome sequence of Pseudonocardia sp. DW16-2.</title>
        <authorList>
            <person name="Duangmal K."/>
        </authorList>
    </citation>
    <scope>NUCLEOTIDE SEQUENCE [LARGE SCALE GENOMIC DNA]</scope>
    <source>
        <strain evidence="6 7">DW16-2</strain>
    </source>
</reference>
<evidence type="ECO:0000313" key="7">
    <source>
        <dbReference type="Proteomes" id="UP001364211"/>
    </source>
</evidence>
<evidence type="ECO:0000256" key="4">
    <source>
        <dbReference type="PROSITE-ProRule" id="PRU00335"/>
    </source>
</evidence>
<dbReference type="PANTHER" id="PTHR30055:SF174">
    <property type="entry name" value="TRANSCRIPTIONAL REGULATORY PROTEIN (PROBABLY TETR-FAMILY)-RELATED"/>
    <property type="match status" value="1"/>
</dbReference>
<dbReference type="InterPro" id="IPR054129">
    <property type="entry name" value="DesT_TetR_C"/>
</dbReference>
<dbReference type="InterPro" id="IPR050109">
    <property type="entry name" value="HTH-type_TetR-like_transc_reg"/>
</dbReference>
<evidence type="ECO:0000256" key="1">
    <source>
        <dbReference type="ARBA" id="ARBA00023015"/>
    </source>
</evidence>
<dbReference type="Pfam" id="PF00440">
    <property type="entry name" value="TetR_N"/>
    <property type="match status" value="1"/>
</dbReference>
<evidence type="ECO:0000313" key="6">
    <source>
        <dbReference type="EMBL" id="MEJ8279863.1"/>
    </source>
</evidence>
<dbReference type="Pfam" id="PF21943">
    <property type="entry name" value="TetR_C_46"/>
    <property type="match status" value="1"/>
</dbReference>
<dbReference type="InterPro" id="IPR001647">
    <property type="entry name" value="HTH_TetR"/>
</dbReference>
<comment type="caution">
    <text evidence="6">The sequence shown here is derived from an EMBL/GenBank/DDBJ whole genome shotgun (WGS) entry which is preliminary data.</text>
</comment>
<keyword evidence="3" id="KW-0804">Transcription</keyword>